<dbReference type="AlphaFoldDB" id="A0A4P9W041"/>
<proteinExistence type="predicted"/>
<accession>A0A4P9W041</accession>
<feature type="region of interest" description="Disordered" evidence="1">
    <location>
        <begin position="201"/>
        <end position="251"/>
    </location>
</feature>
<organism evidence="2 3">
    <name type="scientific">Blyttiomyces helicus</name>
    <dbReference type="NCBI Taxonomy" id="388810"/>
    <lineage>
        <taxon>Eukaryota</taxon>
        <taxon>Fungi</taxon>
        <taxon>Fungi incertae sedis</taxon>
        <taxon>Chytridiomycota</taxon>
        <taxon>Chytridiomycota incertae sedis</taxon>
        <taxon>Chytridiomycetes</taxon>
        <taxon>Chytridiomycetes incertae sedis</taxon>
        <taxon>Blyttiomyces</taxon>
    </lineage>
</organism>
<dbReference type="InterPro" id="IPR011004">
    <property type="entry name" value="Trimer_LpxA-like_sf"/>
</dbReference>
<dbReference type="Proteomes" id="UP000269721">
    <property type="component" value="Unassembled WGS sequence"/>
</dbReference>
<sequence>MAESWMVVFGLQGAAASGTLECQKHPCLGLKQGEQLENRIATKAAEAASGSATCGSKNRSRGAVGVFGVGLGMESGAPAAGGAAIGREAAVGCGASVGRGAIIGREAVIGRGAAVGREAAVGLLSGVGTTSTVVAAVPTTPPMPMPTYAWGDHASILKGPGAMLAEDEPESYKPPSVNILSTPPMSSFRAHIPVDLSSAPVPFSASTSSTPWPTPPQPSRTVKQKPKPPKRPSGPLSTGPSTSPASDDSGDFMLPDFGSLLIGARAQRAPAPVLSVKLVDEVRGGNKFPSAGRQWTWAPGQSATSDSVLARNQSHAISPCSPPADHTPFCPHLNSVSPRTAANGLLQNLLVNSGIHKREAVRVLIMDGGLDVRFEGAAPLEGNQATVDKVLVGYSLKILHEVGGKRSVTGGSSTAGGEVAKCSEDQVLAQTPPPWDGEGVLRGGARGDPYGDACKAPPL</sequence>
<evidence type="ECO:0000256" key="1">
    <source>
        <dbReference type="SAM" id="MobiDB-lite"/>
    </source>
</evidence>
<evidence type="ECO:0000313" key="3">
    <source>
        <dbReference type="Proteomes" id="UP000269721"/>
    </source>
</evidence>
<evidence type="ECO:0000313" key="2">
    <source>
        <dbReference type="EMBL" id="RKO83910.1"/>
    </source>
</evidence>
<dbReference type="EMBL" id="ML000703">
    <property type="protein sequence ID" value="RKO83910.1"/>
    <property type="molecule type" value="Genomic_DNA"/>
</dbReference>
<dbReference type="SUPFAM" id="SSF51161">
    <property type="entry name" value="Trimeric LpxA-like enzymes"/>
    <property type="match status" value="1"/>
</dbReference>
<gene>
    <name evidence="2" type="ORF">BDK51DRAFT_46121</name>
</gene>
<protein>
    <submittedName>
        <fullName evidence="2">Uncharacterized protein</fullName>
    </submittedName>
</protein>
<name>A0A4P9W041_9FUNG</name>
<reference evidence="3" key="1">
    <citation type="journal article" date="2018" name="Nat. Microbiol.">
        <title>Leveraging single-cell genomics to expand the fungal tree of life.</title>
        <authorList>
            <person name="Ahrendt S.R."/>
            <person name="Quandt C.A."/>
            <person name="Ciobanu D."/>
            <person name="Clum A."/>
            <person name="Salamov A."/>
            <person name="Andreopoulos B."/>
            <person name="Cheng J.F."/>
            <person name="Woyke T."/>
            <person name="Pelin A."/>
            <person name="Henrissat B."/>
            <person name="Reynolds N.K."/>
            <person name="Benny G.L."/>
            <person name="Smith M.E."/>
            <person name="James T.Y."/>
            <person name="Grigoriev I.V."/>
        </authorList>
    </citation>
    <scope>NUCLEOTIDE SEQUENCE [LARGE SCALE GENOMIC DNA]</scope>
</reference>
<feature type="compositionally biased region" description="Low complexity" evidence="1">
    <location>
        <begin position="202"/>
        <end position="211"/>
    </location>
</feature>
<keyword evidence="3" id="KW-1185">Reference proteome</keyword>
<feature type="region of interest" description="Disordered" evidence="1">
    <location>
        <begin position="424"/>
        <end position="459"/>
    </location>
</feature>
<feature type="compositionally biased region" description="Low complexity" evidence="1">
    <location>
        <begin position="233"/>
        <end position="244"/>
    </location>
</feature>